<gene>
    <name evidence="1" type="ORF">METZ01_LOCUS262031</name>
</gene>
<evidence type="ECO:0000313" key="1">
    <source>
        <dbReference type="EMBL" id="SVC09177.1"/>
    </source>
</evidence>
<sequence>MKQLLILLIISLSFGQKQTPAEFWSEYDQKEKVAFINGVYGTISILKTHHQQEVKRQFTHDKNWVAPFYIERFYTIADEYRAKEIGYDLKVIVLHMDAFYVNSDNYNIPVMEALRIVSLMQDGERKKANLRLLKAQRKYIKM</sequence>
<reference evidence="1" key="1">
    <citation type="submission" date="2018-05" db="EMBL/GenBank/DDBJ databases">
        <authorList>
            <person name="Lanie J.A."/>
            <person name="Ng W.-L."/>
            <person name="Kazmierczak K.M."/>
            <person name="Andrzejewski T.M."/>
            <person name="Davidsen T.M."/>
            <person name="Wayne K.J."/>
            <person name="Tettelin H."/>
            <person name="Glass J.I."/>
            <person name="Rusch D."/>
            <person name="Podicherti R."/>
            <person name="Tsui H.-C.T."/>
            <person name="Winkler M.E."/>
        </authorList>
    </citation>
    <scope>NUCLEOTIDE SEQUENCE</scope>
</reference>
<dbReference type="EMBL" id="UINC01073074">
    <property type="protein sequence ID" value="SVC09177.1"/>
    <property type="molecule type" value="Genomic_DNA"/>
</dbReference>
<name>A0A382JD42_9ZZZZ</name>
<protein>
    <submittedName>
        <fullName evidence="1">Uncharacterized protein</fullName>
    </submittedName>
</protein>
<dbReference type="AlphaFoldDB" id="A0A382JD42"/>
<proteinExistence type="predicted"/>
<accession>A0A382JD42</accession>
<organism evidence="1">
    <name type="scientific">marine metagenome</name>
    <dbReference type="NCBI Taxonomy" id="408172"/>
    <lineage>
        <taxon>unclassified sequences</taxon>
        <taxon>metagenomes</taxon>
        <taxon>ecological metagenomes</taxon>
    </lineage>
</organism>